<sequence length="535" mass="59209">MLIYANSFWFEPTGGPAEIIDFIAKWVGQRAKSFVDGDRLAQGIRELKLRDGSTLTSNTTGNLAEELTYPYLFSAQLSHRDEMVSGRKWITEVGLRQEAAGKPVECSLLLKTDEVSARVTAPIQVTRPKLVEQLIRACRPAADTPGLVVKTLDENSAKAFLHEVERDARRYPLVLISCSREGGFPVEPERLRSVLAGLAEVVAVPSGVDTFAIEEEVGRRHMAFGGAVNVVFPVRHGNRDRFCETVLMRPDAIADLLSGGKSLESEVLAAITHRTNLPASWRHISPAKVDQAILHGRVSALLEKARGSAHAGELTEYVDLLQAADQELLSKDADLKQVRADFEAKDEEVRDLKAEIFNLKQTLSGLQADDGQDGVMEALEPLREKMVDLVSSKPTLQKVVDLMATLYPDRLVFLETAMASAKDSDRNGFKLADKACELLHTLATEYWAALMDGKGDQHAKGVFGQNAFAANESESLSNEGKKLRTFNYRGRDFVMEKHLKHGVKDSKAETLRIHFEWLPSEKKLVVGHCGKHLNF</sequence>
<dbReference type="AlphaFoldDB" id="A0A1I7KDE0"/>
<evidence type="ECO:0000313" key="3">
    <source>
        <dbReference type="Proteomes" id="UP000183656"/>
    </source>
</evidence>
<protein>
    <submittedName>
        <fullName evidence="2">Uncharacterized protein</fullName>
    </submittedName>
</protein>
<proteinExistence type="predicted"/>
<dbReference type="RefSeq" id="WP_054257715.1">
    <property type="nucleotide sequence ID" value="NZ_CYIG01000052.1"/>
</dbReference>
<gene>
    <name evidence="2" type="ORF">SAMN04489707_10476</name>
</gene>
<dbReference type="OrthoDB" id="6963491at2"/>
<dbReference type="Proteomes" id="UP000183656">
    <property type="component" value="Unassembled WGS sequence"/>
</dbReference>
<evidence type="ECO:0000313" key="2">
    <source>
        <dbReference type="EMBL" id="SFU95447.1"/>
    </source>
</evidence>
<dbReference type="STRING" id="343013.SAMN04489707_10476"/>
<organism evidence="2 3">
    <name type="scientific">Paenacidovorax caeni</name>
    <dbReference type="NCBI Taxonomy" id="343013"/>
    <lineage>
        <taxon>Bacteria</taxon>
        <taxon>Pseudomonadati</taxon>
        <taxon>Pseudomonadota</taxon>
        <taxon>Betaproteobacteria</taxon>
        <taxon>Burkholderiales</taxon>
        <taxon>Comamonadaceae</taxon>
        <taxon>Paenacidovorax</taxon>
    </lineage>
</organism>
<reference evidence="2 3" key="1">
    <citation type="submission" date="2016-10" db="EMBL/GenBank/DDBJ databases">
        <authorList>
            <person name="de Groot N.N."/>
        </authorList>
    </citation>
    <scope>NUCLEOTIDE SEQUENCE [LARGE SCALE GENOMIC DNA]</scope>
    <source>
        <strain evidence="2 3">R-24608</strain>
    </source>
</reference>
<accession>A0A1I7KDE0</accession>
<keyword evidence="1" id="KW-0175">Coiled coil</keyword>
<feature type="coiled-coil region" evidence="1">
    <location>
        <begin position="335"/>
        <end position="369"/>
    </location>
</feature>
<name>A0A1I7KDE0_9BURK</name>
<dbReference type="EMBL" id="FPBX01000047">
    <property type="protein sequence ID" value="SFU95447.1"/>
    <property type="molecule type" value="Genomic_DNA"/>
</dbReference>
<keyword evidence="3" id="KW-1185">Reference proteome</keyword>
<evidence type="ECO:0000256" key="1">
    <source>
        <dbReference type="SAM" id="Coils"/>
    </source>
</evidence>